<comment type="caution">
    <text evidence="1">The sequence shown here is derived from an EMBL/GenBank/DDBJ whole genome shotgun (WGS) entry which is preliminary data.</text>
</comment>
<proteinExistence type="predicted"/>
<reference evidence="1" key="1">
    <citation type="journal article" date="2015" name="Nature">
        <title>Complex archaea that bridge the gap between prokaryotes and eukaryotes.</title>
        <authorList>
            <person name="Spang A."/>
            <person name="Saw J.H."/>
            <person name="Jorgensen S.L."/>
            <person name="Zaremba-Niedzwiedzka K."/>
            <person name="Martijn J."/>
            <person name="Lind A.E."/>
            <person name="van Eijk R."/>
            <person name="Schleper C."/>
            <person name="Guy L."/>
            <person name="Ettema T.J."/>
        </authorList>
    </citation>
    <scope>NUCLEOTIDE SEQUENCE</scope>
</reference>
<gene>
    <name evidence="1" type="ORF">LCGC14_0753570</name>
</gene>
<name>A0A0F9Q3A9_9ZZZZ</name>
<organism evidence="1">
    <name type="scientific">marine sediment metagenome</name>
    <dbReference type="NCBI Taxonomy" id="412755"/>
    <lineage>
        <taxon>unclassified sequences</taxon>
        <taxon>metagenomes</taxon>
        <taxon>ecological metagenomes</taxon>
    </lineage>
</organism>
<protein>
    <submittedName>
        <fullName evidence="1">Uncharacterized protein</fullName>
    </submittedName>
</protein>
<dbReference type="AlphaFoldDB" id="A0A0F9Q3A9"/>
<sequence>MSENNNDIDQHELEKIRLRKMKAIVEAKRRNETIQKRVVSISDKIDFVLKVVLAPDAYNYLNKIKEREPHVYQKIYGELISPDVVTSIDYLISIIQRGGGIPRKIPLDAIIYLERKAKGIRSKIQVKRGNDIMDLGSYLTKE</sequence>
<evidence type="ECO:0000313" key="1">
    <source>
        <dbReference type="EMBL" id="KKN38425.1"/>
    </source>
</evidence>
<accession>A0A0F9Q3A9</accession>
<dbReference type="EMBL" id="LAZR01001830">
    <property type="protein sequence ID" value="KKN38425.1"/>
    <property type="molecule type" value="Genomic_DNA"/>
</dbReference>